<dbReference type="RefSeq" id="WP_322464531.1">
    <property type="nucleotide sequence ID" value="NZ_JAXOJX010000004.1"/>
</dbReference>
<dbReference type="InterPro" id="IPR000073">
    <property type="entry name" value="AB_hydrolase_1"/>
</dbReference>
<organism evidence="2 3">
    <name type="scientific">Azohydromonas lata</name>
    <dbReference type="NCBI Taxonomy" id="45677"/>
    <lineage>
        <taxon>Bacteria</taxon>
        <taxon>Pseudomonadati</taxon>
        <taxon>Pseudomonadota</taxon>
        <taxon>Betaproteobacteria</taxon>
        <taxon>Burkholderiales</taxon>
        <taxon>Sphaerotilaceae</taxon>
        <taxon>Azohydromonas</taxon>
    </lineage>
</organism>
<keyword evidence="2" id="KW-0378">Hydrolase</keyword>
<keyword evidence="3" id="KW-1185">Reference proteome</keyword>
<dbReference type="EMBL" id="JAXOJX010000004">
    <property type="protein sequence ID" value="MDZ5455843.1"/>
    <property type="molecule type" value="Genomic_DNA"/>
</dbReference>
<name>A0ABU5IA48_9BURK</name>
<comment type="caution">
    <text evidence="2">The sequence shown here is derived from an EMBL/GenBank/DDBJ whole genome shotgun (WGS) entry which is preliminary data.</text>
</comment>
<dbReference type="SUPFAM" id="SSF53474">
    <property type="entry name" value="alpha/beta-Hydrolases"/>
    <property type="match status" value="1"/>
</dbReference>
<evidence type="ECO:0000313" key="3">
    <source>
        <dbReference type="Proteomes" id="UP001293718"/>
    </source>
</evidence>
<dbReference type="GO" id="GO:0016787">
    <property type="term" value="F:hydrolase activity"/>
    <property type="evidence" value="ECO:0007669"/>
    <property type="project" value="UniProtKB-KW"/>
</dbReference>
<evidence type="ECO:0000259" key="1">
    <source>
        <dbReference type="Pfam" id="PF12697"/>
    </source>
</evidence>
<proteinExistence type="predicted"/>
<feature type="domain" description="AB hydrolase-1" evidence="1">
    <location>
        <begin position="16"/>
        <end position="67"/>
    </location>
</feature>
<dbReference type="Proteomes" id="UP001293718">
    <property type="component" value="Unassembled WGS sequence"/>
</dbReference>
<protein>
    <submittedName>
        <fullName evidence="2">Alpha/beta fold hydrolase</fullName>
    </submittedName>
</protein>
<sequence>MEWELEEYVSAIAGCLVLVRCCTGQRPHLLGHSLGGTLAMLCVARHPDVPVSLMLAPGGRFALANWRQLHTGVDRQAQQEAVAGKGVPA</sequence>
<dbReference type="InterPro" id="IPR029058">
    <property type="entry name" value="AB_hydrolase_fold"/>
</dbReference>
<accession>A0ABU5IA48</accession>
<gene>
    <name evidence="2" type="ORF">SM757_04600</name>
</gene>
<evidence type="ECO:0000313" key="2">
    <source>
        <dbReference type="EMBL" id="MDZ5455843.1"/>
    </source>
</evidence>
<reference evidence="2 3" key="1">
    <citation type="submission" date="2023-11" db="EMBL/GenBank/DDBJ databases">
        <title>Draft genome of Azohydromonas lata strain H1 (DSM1123), a polyhydroxyalkanoate producer.</title>
        <authorList>
            <person name="Traversa D."/>
            <person name="D'Addabbo P."/>
            <person name="Pazzani C."/>
            <person name="Manzari C."/>
            <person name="Chiara M."/>
            <person name="Scrascia M."/>
        </authorList>
    </citation>
    <scope>NUCLEOTIDE SEQUENCE [LARGE SCALE GENOMIC DNA]</scope>
    <source>
        <strain evidence="2 3">H1</strain>
    </source>
</reference>
<dbReference type="Gene3D" id="3.40.50.1820">
    <property type="entry name" value="alpha/beta hydrolase"/>
    <property type="match status" value="1"/>
</dbReference>
<dbReference type="Pfam" id="PF12697">
    <property type="entry name" value="Abhydrolase_6"/>
    <property type="match status" value="1"/>
</dbReference>